<dbReference type="InterPro" id="IPR000281">
    <property type="entry name" value="HTH_RpiR"/>
</dbReference>
<reference evidence="6 7" key="1">
    <citation type="submission" date="2024-03" db="EMBL/GenBank/DDBJ databases">
        <title>Mouse gut bacterial collection (mGBC) of GemPharmatech.</title>
        <authorList>
            <person name="He Y."/>
            <person name="Dong L."/>
            <person name="Wu D."/>
            <person name="Gao X."/>
            <person name="Lin Z."/>
        </authorList>
    </citation>
    <scope>NUCLEOTIDE SEQUENCE [LARGE SCALE GENOMIC DNA]</scope>
    <source>
        <strain evidence="6 7">61-15</strain>
    </source>
</reference>
<keyword evidence="2" id="KW-0238">DNA-binding</keyword>
<protein>
    <submittedName>
        <fullName evidence="6">MurR/RpiR family transcriptional regulator</fullName>
    </submittedName>
</protein>
<dbReference type="Gene3D" id="1.10.10.10">
    <property type="entry name" value="Winged helix-like DNA-binding domain superfamily/Winged helix DNA-binding domain"/>
    <property type="match status" value="1"/>
</dbReference>
<dbReference type="InterPro" id="IPR046348">
    <property type="entry name" value="SIS_dom_sf"/>
</dbReference>
<dbReference type="Proteomes" id="UP001565283">
    <property type="component" value="Unassembled WGS sequence"/>
</dbReference>
<dbReference type="SUPFAM" id="SSF46689">
    <property type="entry name" value="Homeodomain-like"/>
    <property type="match status" value="1"/>
</dbReference>
<evidence type="ECO:0000256" key="1">
    <source>
        <dbReference type="ARBA" id="ARBA00023015"/>
    </source>
</evidence>
<comment type="caution">
    <text evidence="6">The sequence shown here is derived from an EMBL/GenBank/DDBJ whole genome shotgun (WGS) entry which is preliminary data.</text>
</comment>
<name>A0ABV4D4Q1_9LACT</name>
<dbReference type="RefSeq" id="WP_369948878.1">
    <property type="nucleotide sequence ID" value="NZ_JBCLSH010000056.1"/>
</dbReference>
<dbReference type="InterPro" id="IPR035472">
    <property type="entry name" value="RpiR-like_SIS"/>
</dbReference>
<evidence type="ECO:0000256" key="3">
    <source>
        <dbReference type="ARBA" id="ARBA00023163"/>
    </source>
</evidence>
<keyword evidence="3" id="KW-0804">Transcription</keyword>
<feature type="domain" description="SIS" evidence="5">
    <location>
        <begin position="106"/>
        <end position="249"/>
    </location>
</feature>
<evidence type="ECO:0000313" key="6">
    <source>
        <dbReference type="EMBL" id="MEY8444512.1"/>
    </source>
</evidence>
<dbReference type="PANTHER" id="PTHR30514">
    <property type="entry name" value="GLUCOKINASE"/>
    <property type="match status" value="1"/>
</dbReference>
<evidence type="ECO:0000313" key="7">
    <source>
        <dbReference type="Proteomes" id="UP001565283"/>
    </source>
</evidence>
<keyword evidence="7" id="KW-1185">Reference proteome</keyword>
<organism evidence="6 7">
    <name type="scientific">Lactococcus ileimucosae</name>
    <dbReference type="NCBI Taxonomy" id="2941329"/>
    <lineage>
        <taxon>Bacteria</taxon>
        <taxon>Bacillati</taxon>
        <taxon>Bacillota</taxon>
        <taxon>Bacilli</taxon>
        <taxon>Lactobacillales</taxon>
        <taxon>Streptococcaceae</taxon>
        <taxon>Lactococcus</taxon>
    </lineage>
</organism>
<dbReference type="Gene3D" id="3.40.50.10490">
    <property type="entry name" value="Glucose-6-phosphate isomerase like protein, domain 1"/>
    <property type="match status" value="1"/>
</dbReference>
<evidence type="ECO:0000256" key="2">
    <source>
        <dbReference type="ARBA" id="ARBA00023125"/>
    </source>
</evidence>
<dbReference type="PROSITE" id="PS51071">
    <property type="entry name" value="HTH_RPIR"/>
    <property type="match status" value="1"/>
</dbReference>
<dbReference type="EMBL" id="JBCLSH010000056">
    <property type="protein sequence ID" value="MEY8444512.1"/>
    <property type="molecule type" value="Genomic_DNA"/>
</dbReference>
<evidence type="ECO:0000259" key="5">
    <source>
        <dbReference type="PROSITE" id="PS51464"/>
    </source>
</evidence>
<dbReference type="Pfam" id="PF01418">
    <property type="entry name" value="HTH_6"/>
    <property type="match status" value="1"/>
</dbReference>
<dbReference type="SUPFAM" id="SSF53697">
    <property type="entry name" value="SIS domain"/>
    <property type="match status" value="1"/>
</dbReference>
<dbReference type="Pfam" id="PF01380">
    <property type="entry name" value="SIS"/>
    <property type="match status" value="1"/>
</dbReference>
<gene>
    <name evidence="6" type="ORF">AALA52_09775</name>
</gene>
<dbReference type="InterPro" id="IPR036388">
    <property type="entry name" value="WH-like_DNA-bd_sf"/>
</dbReference>
<dbReference type="InterPro" id="IPR047640">
    <property type="entry name" value="RpiR-like"/>
</dbReference>
<sequence>MGKKSKQALTTSEQYTWGVIQEHYEQIPELSISKLAEIAHVSISTITRTVMKKGFAGYSAFRHSIREQKTFVADEFPSEVLDALRKNEEELIKTINNISPSDLEYAVHLLDESEEILIFAHGLSLNAANELLRKLQLFHKPISLFDDFQQMVYYAGFASPKTLIIVQSLLGESEGINQAVEIAKSKNGKILAITASEQSTLTQLADVALVGYKSSYEVNYFDVDIHSRLPLFVLGRVLVDVYSIYRNGRIK</sequence>
<dbReference type="InterPro" id="IPR001347">
    <property type="entry name" value="SIS_dom"/>
</dbReference>
<accession>A0ABV4D4Q1</accession>
<dbReference type="PANTHER" id="PTHR30514:SF21">
    <property type="entry name" value="RPIR-FAMILY TRANSCRIPTIONAL REGULATOR"/>
    <property type="match status" value="1"/>
</dbReference>
<dbReference type="InterPro" id="IPR009057">
    <property type="entry name" value="Homeodomain-like_sf"/>
</dbReference>
<feature type="domain" description="HTH rpiR-type" evidence="4">
    <location>
        <begin position="1"/>
        <end position="72"/>
    </location>
</feature>
<keyword evidence="1" id="KW-0805">Transcription regulation</keyword>
<proteinExistence type="predicted"/>
<dbReference type="PROSITE" id="PS51464">
    <property type="entry name" value="SIS"/>
    <property type="match status" value="1"/>
</dbReference>
<evidence type="ECO:0000259" key="4">
    <source>
        <dbReference type="PROSITE" id="PS51071"/>
    </source>
</evidence>
<dbReference type="CDD" id="cd05013">
    <property type="entry name" value="SIS_RpiR"/>
    <property type="match status" value="1"/>
</dbReference>